<evidence type="ECO:0000256" key="1">
    <source>
        <dbReference type="SAM" id="Phobius"/>
    </source>
</evidence>
<reference evidence="4 5" key="1">
    <citation type="submission" date="2023-09" db="EMBL/GenBank/DDBJ databases">
        <title>Nesidiocoris tenuis whole genome shotgun sequence.</title>
        <authorList>
            <person name="Shibata T."/>
            <person name="Shimoda M."/>
            <person name="Kobayashi T."/>
            <person name="Uehara T."/>
        </authorList>
    </citation>
    <scope>NUCLEOTIDE SEQUENCE [LARGE SCALE GENOMIC DNA]</scope>
    <source>
        <strain evidence="4 5">Japan</strain>
    </source>
</reference>
<keyword evidence="1" id="KW-1133">Transmembrane helix</keyword>
<sequence>MVILVMLLVIHGATTVGSMPAGGTPENITIVFLSPSEVKVSWTTAVDAVEKYDVMYKPTDASYRVVVVVAGNSDSVTLSPLKPNTSYQLTVTAIRLGKKYRSRPVIFKTLEAPKIPMEPTIQITGSPPGKVNKSLIPPHPGLGLGHQYMTNVTDVRGVEVGIVCLVLLVWVGAIILFFNRWGKIRMLLPYQPDYKDTQLKVPGSCQGGTTSCTGQVGSSGGFCCSQRQLARVPDDWFRGSQRFFIARARSRTNSAVYIEAGRCGGDLTQPLFAECQLVANKSKSADHLPVGNVDLNSFERNC</sequence>
<dbReference type="InterPro" id="IPR032073">
    <property type="entry name" value="FNDC5_C"/>
</dbReference>
<gene>
    <name evidence="4" type="ORF">NTJ_09578</name>
</gene>
<evidence type="ECO:0000256" key="2">
    <source>
        <dbReference type="SAM" id="SignalP"/>
    </source>
</evidence>
<dbReference type="PANTHER" id="PTHR21104:SF2">
    <property type="entry name" value="FIBRONECTIN TYPE-III DOMAIN-CONTAINING PROTEIN"/>
    <property type="match status" value="1"/>
</dbReference>
<keyword evidence="5" id="KW-1185">Reference proteome</keyword>
<dbReference type="Proteomes" id="UP001307889">
    <property type="component" value="Chromosome 7"/>
</dbReference>
<feature type="chain" id="PRO_5045193787" description="Fibronectin type-III domain-containing protein" evidence="2">
    <location>
        <begin position="16"/>
        <end position="302"/>
    </location>
</feature>
<name>A0ABN7B0N6_9HEMI</name>
<dbReference type="Pfam" id="PF00041">
    <property type="entry name" value="fn3"/>
    <property type="match status" value="1"/>
</dbReference>
<dbReference type="InterPro" id="IPR036116">
    <property type="entry name" value="FN3_sf"/>
</dbReference>
<keyword evidence="1" id="KW-0472">Membrane</keyword>
<accession>A0ABN7B0N6</accession>
<dbReference type="EMBL" id="AP028915">
    <property type="protein sequence ID" value="BES96765.1"/>
    <property type="molecule type" value="Genomic_DNA"/>
</dbReference>
<evidence type="ECO:0000259" key="3">
    <source>
        <dbReference type="PROSITE" id="PS50853"/>
    </source>
</evidence>
<protein>
    <recommendedName>
        <fullName evidence="3">Fibronectin type-III domain-containing protein</fullName>
    </recommendedName>
</protein>
<evidence type="ECO:0000313" key="4">
    <source>
        <dbReference type="EMBL" id="BES96765.1"/>
    </source>
</evidence>
<dbReference type="SMART" id="SM00060">
    <property type="entry name" value="FN3"/>
    <property type="match status" value="1"/>
</dbReference>
<keyword evidence="2" id="KW-0732">Signal</keyword>
<organism evidence="4 5">
    <name type="scientific">Nesidiocoris tenuis</name>
    <dbReference type="NCBI Taxonomy" id="355587"/>
    <lineage>
        <taxon>Eukaryota</taxon>
        <taxon>Metazoa</taxon>
        <taxon>Ecdysozoa</taxon>
        <taxon>Arthropoda</taxon>
        <taxon>Hexapoda</taxon>
        <taxon>Insecta</taxon>
        <taxon>Pterygota</taxon>
        <taxon>Neoptera</taxon>
        <taxon>Paraneoptera</taxon>
        <taxon>Hemiptera</taxon>
        <taxon>Heteroptera</taxon>
        <taxon>Panheteroptera</taxon>
        <taxon>Cimicomorpha</taxon>
        <taxon>Miridae</taxon>
        <taxon>Dicyphina</taxon>
        <taxon>Nesidiocoris</taxon>
    </lineage>
</organism>
<feature type="domain" description="Fibronectin type-III" evidence="3">
    <location>
        <begin position="24"/>
        <end position="112"/>
    </location>
</feature>
<dbReference type="Pfam" id="PF16066">
    <property type="entry name" value="DUF4808"/>
    <property type="match status" value="1"/>
</dbReference>
<evidence type="ECO:0000313" key="5">
    <source>
        <dbReference type="Proteomes" id="UP001307889"/>
    </source>
</evidence>
<dbReference type="PROSITE" id="PS50853">
    <property type="entry name" value="FN3"/>
    <property type="match status" value="1"/>
</dbReference>
<feature type="transmembrane region" description="Helical" evidence="1">
    <location>
        <begin position="160"/>
        <end position="178"/>
    </location>
</feature>
<dbReference type="CDD" id="cd00063">
    <property type="entry name" value="FN3"/>
    <property type="match status" value="1"/>
</dbReference>
<dbReference type="SUPFAM" id="SSF49265">
    <property type="entry name" value="Fibronectin type III"/>
    <property type="match status" value="1"/>
</dbReference>
<dbReference type="Gene3D" id="2.60.40.10">
    <property type="entry name" value="Immunoglobulins"/>
    <property type="match status" value="1"/>
</dbReference>
<feature type="signal peptide" evidence="2">
    <location>
        <begin position="1"/>
        <end position="15"/>
    </location>
</feature>
<dbReference type="InterPro" id="IPR003961">
    <property type="entry name" value="FN3_dom"/>
</dbReference>
<proteinExistence type="predicted"/>
<dbReference type="InterPro" id="IPR013783">
    <property type="entry name" value="Ig-like_fold"/>
</dbReference>
<keyword evidence="1" id="KW-0812">Transmembrane</keyword>
<dbReference type="PANTHER" id="PTHR21104">
    <property type="entry name" value="FIBRONECTIN TYPE III DOMAIN-CONTAINING PROTEIN"/>
    <property type="match status" value="1"/>
</dbReference>